<sequence length="331" mass="34250">MSDTIPAGWYPAPHAGNELRYWDGTAWHAAPAYLPAGTPGAPGIPSSSPAGPVLPPYASAPGAPNGYPPYSGGSLPPSRPVALGVTALSLGIAAIVLGWIPFLGFVIALAGAVFGAIALVRRQPKPLALTGTILSGVGLVLACLMTFSVLSFVWNPPTDDYSYDSGDDHGSAPEDPGSPAAPELEPYAPETGPGSIDEPLSLPYVRETASGTEYTAEVRIVDEDATEEVLSWSSLNGGGTDGYRYVLVEMTVTSTDSLGLPASFPTYDLSLATVDGGVYPYAFVVPNDDTTLLRDAGTIAEGESATGIVAYLVPEDATEFLLTDLASYYAF</sequence>
<dbReference type="Pfam" id="PF10708">
    <property type="entry name" value="DUF2510"/>
    <property type="match status" value="1"/>
</dbReference>
<protein>
    <submittedName>
        <fullName evidence="5">DUF2510 domain-containing protein</fullName>
    </submittedName>
</protein>
<evidence type="ECO:0000313" key="5">
    <source>
        <dbReference type="EMBL" id="TDL44168.1"/>
    </source>
</evidence>
<dbReference type="AlphaFoldDB" id="A0A4R5YIC7"/>
<keyword evidence="3" id="KW-0472">Membrane</keyword>
<keyword evidence="3" id="KW-0812">Transmembrane</keyword>
<organism evidence="5 6">
    <name type="scientific">Microbacterium oleivorans</name>
    <dbReference type="NCBI Taxonomy" id="273677"/>
    <lineage>
        <taxon>Bacteria</taxon>
        <taxon>Bacillati</taxon>
        <taxon>Actinomycetota</taxon>
        <taxon>Actinomycetes</taxon>
        <taxon>Micrococcales</taxon>
        <taxon>Microbacteriaceae</taxon>
        <taxon>Microbacterium</taxon>
    </lineage>
</organism>
<dbReference type="Gene3D" id="2.60.40.1240">
    <property type="match status" value="1"/>
</dbReference>
<name>A0A4R5YIC7_9MICO</name>
<evidence type="ECO:0000259" key="4">
    <source>
        <dbReference type="Pfam" id="PF10708"/>
    </source>
</evidence>
<dbReference type="EMBL" id="SMZX01000002">
    <property type="protein sequence ID" value="TDL44168.1"/>
    <property type="molecule type" value="Genomic_DNA"/>
</dbReference>
<feature type="compositionally biased region" description="Low complexity" evidence="2">
    <location>
        <begin position="180"/>
        <end position="190"/>
    </location>
</feature>
<reference evidence="5 6" key="1">
    <citation type="submission" date="2019-03" db="EMBL/GenBank/DDBJ databases">
        <title>Genome Sequencing and Assembly of Various Microbes Isolated from Partially Reclaimed Soil and Acid Mine Drainage (AMD) Site.</title>
        <authorList>
            <person name="Steinbock B."/>
            <person name="Bechtold R."/>
            <person name="Sevigny J.L."/>
            <person name="Thomas D."/>
            <person name="Cuthill L.R."/>
            <person name="Aveiro Johannsen E.J."/>
            <person name="Thomas K."/>
            <person name="Ghosh A."/>
        </authorList>
    </citation>
    <scope>NUCLEOTIDE SEQUENCE [LARGE SCALE GENOMIC DNA]</scope>
    <source>
        <strain evidence="5 6">F-B2</strain>
    </source>
</reference>
<feature type="transmembrane region" description="Helical" evidence="3">
    <location>
        <begin position="127"/>
        <end position="154"/>
    </location>
</feature>
<dbReference type="InterPro" id="IPR029050">
    <property type="entry name" value="Immunoprotect_excell_Ig-like"/>
</dbReference>
<comment type="caution">
    <text evidence="5">The sequence shown here is derived from an EMBL/GenBank/DDBJ whole genome shotgun (WGS) entry which is preliminary data.</text>
</comment>
<dbReference type="Proteomes" id="UP000295633">
    <property type="component" value="Unassembled WGS sequence"/>
</dbReference>
<evidence type="ECO:0000256" key="1">
    <source>
        <dbReference type="ARBA" id="ARBA00022729"/>
    </source>
</evidence>
<feature type="transmembrane region" description="Helical" evidence="3">
    <location>
        <begin position="87"/>
        <end position="120"/>
    </location>
</feature>
<feature type="domain" description="DUF2510" evidence="4">
    <location>
        <begin position="7"/>
        <end position="37"/>
    </location>
</feature>
<proteinExistence type="predicted"/>
<keyword evidence="1" id="KW-0732">Signal</keyword>
<evidence type="ECO:0000313" key="6">
    <source>
        <dbReference type="Proteomes" id="UP000295633"/>
    </source>
</evidence>
<evidence type="ECO:0000256" key="2">
    <source>
        <dbReference type="SAM" id="MobiDB-lite"/>
    </source>
</evidence>
<accession>A0A4R5YIC7</accession>
<gene>
    <name evidence="5" type="ORF">E2R54_13485</name>
</gene>
<evidence type="ECO:0000256" key="3">
    <source>
        <dbReference type="SAM" id="Phobius"/>
    </source>
</evidence>
<dbReference type="RefSeq" id="WP_133400105.1">
    <property type="nucleotide sequence ID" value="NZ_SMZX01000002.1"/>
</dbReference>
<dbReference type="InterPro" id="IPR018929">
    <property type="entry name" value="DUF2510"/>
</dbReference>
<keyword evidence="3" id="KW-1133">Transmembrane helix</keyword>
<feature type="region of interest" description="Disordered" evidence="2">
    <location>
        <begin position="163"/>
        <end position="200"/>
    </location>
</feature>